<name>A0A6G6IWL5_PSENT</name>
<dbReference type="KEGG" id="pnt:G5B91_14150"/>
<reference evidence="2 3" key="1">
    <citation type="submission" date="2020-02" db="EMBL/GenBank/DDBJ databases">
        <title>Integrative conjugative elements (ICEs) and plasmids drive adaptation of Pseudomonas nitroreducens strain HBP1 to wastewater environment.</title>
        <authorList>
            <person name="Sentchilo V."/>
            <person name="Carraro N."/>
            <person name="Bertelli C."/>
            <person name="van der Meer J.R."/>
        </authorList>
    </citation>
    <scope>NUCLEOTIDE SEQUENCE [LARGE SCALE GENOMIC DNA]</scope>
    <source>
        <strain evidence="2 3">HBP1</strain>
    </source>
</reference>
<dbReference type="EMBL" id="CP049140">
    <property type="protein sequence ID" value="QIE87347.1"/>
    <property type="molecule type" value="Genomic_DNA"/>
</dbReference>
<feature type="transmembrane region" description="Helical" evidence="1">
    <location>
        <begin position="41"/>
        <end position="59"/>
    </location>
</feature>
<accession>A0A6G6IWL5</accession>
<proteinExistence type="predicted"/>
<evidence type="ECO:0000313" key="3">
    <source>
        <dbReference type="Proteomes" id="UP000501063"/>
    </source>
</evidence>
<protein>
    <submittedName>
        <fullName evidence="2">Uncharacterized protein</fullName>
    </submittedName>
</protein>
<gene>
    <name evidence="2" type="ORF">G5B91_14150</name>
</gene>
<organism evidence="2 3">
    <name type="scientific">Pseudomonas nitroreducens</name>
    <dbReference type="NCBI Taxonomy" id="46680"/>
    <lineage>
        <taxon>Bacteria</taxon>
        <taxon>Pseudomonadati</taxon>
        <taxon>Pseudomonadota</taxon>
        <taxon>Gammaproteobacteria</taxon>
        <taxon>Pseudomonadales</taxon>
        <taxon>Pseudomonadaceae</taxon>
        <taxon>Pseudomonas</taxon>
    </lineage>
</organism>
<dbReference type="AlphaFoldDB" id="A0A6G6IWL5"/>
<dbReference type="Proteomes" id="UP000501063">
    <property type="component" value="Chromosome"/>
</dbReference>
<keyword evidence="1" id="KW-1133">Transmembrane helix</keyword>
<dbReference type="RefSeq" id="WP_024762332.1">
    <property type="nucleotide sequence ID" value="NZ_CP049140.1"/>
</dbReference>
<evidence type="ECO:0000256" key="1">
    <source>
        <dbReference type="SAM" id="Phobius"/>
    </source>
</evidence>
<sequence>MSEMKTPFAEVRAEFRARSPHRWFWLRVWVKESIGPVLKDALRIVALSLALYALGLAFGKGFATGVSQNLQLNVRLQVAE</sequence>
<keyword evidence="1" id="KW-0812">Transmembrane</keyword>
<evidence type="ECO:0000313" key="2">
    <source>
        <dbReference type="EMBL" id="QIE87347.1"/>
    </source>
</evidence>
<keyword evidence="1" id="KW-0472">Membrane</keyword>